<evidence type="ECO:0000256" key="4">
    <source>
        <dbReference type="SAM" id="Coils"/>
    </source>
</evidence>
<comment type="similarity">
    <text evidence="1">Belongs to the SH3BP5 family.</text>
</comment>
<feature type="compositionally biased region" description="Basic and acidic residues" evidence="5">
    <location>
        <begin position="16"/>
        <end position="26"/>
    </location>
</feature>
<dbReference type="PANTHER" id="PTHR43215:SF14">
    <property type="entry name" value="RADIAL SPOKE HEAD 1 HOMOLOG"/>
    <property type="match status" value="1"/>
</dbReference>
<dbReference type="SMART" id="SM00698">
    <property type="entry name" value="MORN"/>
    <property type="match status" value="7"/>
</dbReference>
<keyword evidence="2" id="KW-0677">Repeat</keyword>
<reference evidence="7 8" key="1">
    <citation type="submission" date="2016-02" db="EMBL/GenBank/DDBJ databases">
        <title>Genome analysis of coral dinoflagellate symbionts highlights evolutionary adaptations to a symbiotic lifestyle.</title>
        <authorList>
            <person name="Aranda M."/>
            <person name="Li Y."/>
            <person name="Liew Y.J."/>
            <person name="Baumgarten S."/>
            <person name="Simakov O."/>
            <person name="Wilson M."/>
            <person name="Piel J."/>
            <person name="Ashoor H."/>
            <person name="Bougouffa S."/>
            <person name="Bajic V.B."/>
            <person name="Ryu T."/>
            <person name="Ravasi T."/>
            <person name="Bayer T."/>
            <person name="Micklem G."/>
            <person name="Kim H."/>
            <person name="Bhak J."/>
            <person name="Lajeunesse T.C."/>
            <person name="Voolstra C.R."/>
        </authorList>
    </citation>
    <scope>NUCLEOTIDE SEQUENCE [LARGE SCALE GENOMIC DNA]</scope>
    <source>
        <strain evidence="7 8">CCMP2467</strain>
    </source>
</reference>
<dbReference type="InterPro" id="IPR011990">
    <property type="entry name" value="TPR-like_helical_dom_sf"/>
</dbReference>
<organism evidence="7 8">
    <name type="scientific">Symbiodinium microadriaticum</name>
    <name type="common">Dinoflagellate</name>
    <name type="synonym">Zooxanthella microadriatica</name>
    <dbReference type="NCBI Taxonomy" id="2951"/>
    <lineage>
        <taxon>Eukaryota</taxon>
        <taxon>Sar</taxon>
        <taxon>Alveolata</taxon>
        <taxon>Dinophyceae</taxon>
        <taxon>Suessiales</taxon>
        <taxon>Symbiodiniaceae</taxon>
        <taxon>Symbiodinium</taxon>
    </lineage>
</organism>
<dbReference type="InterPro" id="IPR007940">
    <property type="entry name" value="SH3BP5"/>
</dbReference>
<feature type="transmembrane region" description="Helical" evidence="6">
    <location>
        <begin position="2321"/>
        <end position="2342"/>
    </location>
</feature>
<proteinExistence type="inferred from homology"/>
<evidence type="ECO:0000313" key="7">
    <source>
        <dbReference type="EMBL" id="OLP88522.1"/>
    </source>
</evidence>
<feature type="transmembrane region" description="Helical" evidence="6">
    <location>
        <begin position="2392"/>
        <end position="2413"/>
    </location>
</feature>
<dbReference type="Gene3D" id="1.25.40.10">
    <property type="entry name" value="Tetratricopeptide repeat domain"/>
    <property type="match status" value="1"/>
</dbReference>
<keyword evidence="3 4" id="KW-0175">Coiled coil</keyword>
<dbReference type="EMBL" id="LSRX01000808">
    <property type="protein sequence ID" value="OLP88522.1"/>
    <property type="molecule type" value="Genomic_DNA"/>
</dbReference>
<feature type="coiled-coil region" evidence="4">
    <location>
        <begin position="1593"/>
        <end position="1620"/>
    </location>
</feature>
<dbReference type="GO" id="GO:0016301">
    <property type="term" value="F:kinase activity"/>
    <property type="evidence" value="ECO:0007669"/>
    <property type="project" value="UniProtKB-KW"/>
</dbReference>
<feature type="compositionally biased region" description="Low complexity" evidence="5">
    <location>
        <begin position="27"/>
        <end position="38"/>
    </location>
</feature>
<dbReference type="GO" id="GO:0005829">
    <property type="term" value="C:cytosol"/>
    <property type="evidence" value="ECO:0007669"/>
    <property type="project" value="TreeGrafter"/>
</dbReference>
<feature type="region of interest" description="Disordered" evidence="5">
    <location>
        <begin position="15"/>
        <end position="38"/>
    </location>
</feature>
<evidence type="ECO:0000313" key="8">
    <source>
        <dbReference type="Proteomes" id="UP000186817"/>
    </source>
</evidence>
<evidence type="ECO:0000256" key="1">
    <source>
        <dbReference type="ARBA" id="ARBA00007796"/>
    </source>
</evidence>
<gene>
    <name evidence="7" type="primary">PIP5K9</name>
    <name evidence="7" type="ORF">AK812_SmicGene30125</name>
</gene>
<feature type="compositionally biased region" description="Basic and acidic residues" evidence="5">
    <location>
        <begin position="588"/>
        <end position="604"/>
    </location>
</feature>
<feature type="region of interest" description="Disordered" evidence="5">
    <location>
        <begin position="2658"/>
        <end position="2689"/>
    </location>
</feature>
<keyword evidence="6" id="KW-1133">Transmembrane helix</keyword>
<dbReference type="OrthoDB" id="421106at2759"/>
<protein>
    <submittedName>
        <fullName evidence="7">Phosphatidylinositol 4-phosphate 5-kinase 9</fullName>
    </submittedName>
</protein>
<feature type="transmembrane region" description="Helical" evidence="6">
    <location>
        <begin position="474"/>
        <end position="495"/>
    </location>
</feature>
<keyword evidence="6" id="KW-0812">Transmembrane</keyword>
<keyword evidence="7" id="KW-0418">Kinase</keyword>
<feature type="region of interest" description="Disordered" evidence="5">
    <location>
        <begin position="214"/>
        <end position="235"/>
    </location>
</feature>
<dbReference type="PANTHER" id="PTHR43215">
    <property type="entry name" value="RADIAL SPOKE HEAD 1 HOMOLOG"/>
    <property type="match status" value="1"/>
</dbReference>
<dbReference type="Proteomes" id="UP000186817">
    <property type="component" value="Unassembled WGS sequence"/>
</dbReference>
<evidence type="ECO:0000256" key="3">
    <source>
        <dbReference type="ARBA" id="ARBA00023054"/>
    </source>
</evidence>
<dbReference type="SUPFAM" id="SSF48452">
    <property type="entry name" value="TPR-like"/>
    <property type="match status" value="1"/>
</dbReference>
<feature type="transmembrane region" description="Helical" evidence="6">
    <location>
        <begin position="2187"/>
        <end position="2205"/>
    </location>
</feature>
<dbReference type="Gene3D" id="2.20.110.10">
    <property type="entry name" value="Histone H3 K4-specific methyltransferase SET7/9 N-terminal domain"/>
    <property type="match status" value="4"/>
</dbReference>
<feature type="region of interest" description="Disordered" evidence="5">
    <location>
        <begin position="588"/>
        <end position="616"/>
    </location>
</feature>
<feature type="transmembrane region" description="Helical" evidence="6">
    <location>
        <begin position="2225"/>
        <end position="2245"/>
    </location>
</feature>
<keyword evidence="6" id="KW-0472">Membrane</keyword>
<feature type="compositionally biased region" description="Basic and acidic residues" evidence="5">
    <location>
        <begin position="1692"/>
        <end position="1702"/>
    </location>
</feature>
<dbReference type="Pfam" id="PF02493">
    <property type="entry name" value="MORN"/>
    <property type="match status" value="7"/>
</dbReference>
<comment type="caution">
    <text evidence="7">The sequence shown here is derived from an EMBL/GenBank/DDBJ whole genome shotgun (WGS) entry which is preliminary data.</text>
</comment>
<dbReference type="GO" id="GO:0035556">
    <property type="term" value="P:intracellular signal transduction"/>
    <property type="evidence" value="ECO:0007669"/>
    <property type="project" value="InterPro"/>
</dbReference>
<name>A0A1Q9D030_SYMMI</name>
<feature type="transmembrane region" description="Helical" evidence="6">
    <location>
        <begin position="1803"/>
        <end position="1822"/>
    </location>
</feature>
<accession>A0A1Q9D030</accession>
<dbReference type="SUPFAM" id="SSF82185">
    <property type="entry name" value="Histone H3 K4-specific methyltransferase SET7/9 N-terminal domain"/>
    <property type="match status" value="2"/>
</dbReference>
<feature type="compositionally biased region" description="Polar residues" evidence="5">
    <location>
        <begin position="1663"/>
        <end position="1678"/>
    </location>
</feature>
<feature type="transmembrane region" description="Helical" evidence="6">
    <location>
        <begin position="2419"/>
        <end position="2439"/>
    </location>
</feature>
<feature type="transmembrane region" description="Helical" evidence="6">
    <location>
        <begin position="516"/>
        <end position="538"/>
    </location>
</feature>
<evidence type="ECO:0000256" key="2">
    <source>
        <dbReference type="ARBA" id="ARBA00022737"/>
    </source>
</evidence>
<sequence length="2932" mass="320079">MILLDALAEVACSKLQQEDPEPRPREPAGLARASARSGAFRQPLAEAVAASSRKLQGTSASAPRDLATLAWASARSRLRGEAFLAGAWKSRLQSHRWSPMDSANLAWALSAAQHVDRQAMSTAVERVSARAQSLDARQPASIAQACARQTPSGASQMRYLMQVTVSQIDALPAQQVGWLADACQVFPLFLGSQSCEVIRAKLSELTQQLGEPLTRLASSHSKPPRGSHSGPLGDFGAMAKRLGADQLGDLGSRELLRSQNIAVTAGPGPSLPREAPGREISGTGKLPPITALCQATLGGRQLSQSAVSGVSDGLRAQRWLFPVPLAVGSVERSLCAEFQVLAQTCDVIFEDLSDSSEGQRVSGKVQLFISAPPCLSCVAAICQFQLLLPCVELEVSWISESQRLEQPQPSRARLSGPGPGLADARSLGNKAVTSQQYALAAEFYCLGLQSPETETLATLLSNRCQGVLHLPNRLMAALARTLLLSFVLIQTAASNRAQAGASSQTAFLAPSRGSDIAVVCAISVFLLIAVVLGALLFLRRGSAGSDTEAKRRSLQAATSEIDYGALGKGPAPAEASLSLVAQEAPEEVKEEAPLLKEEPREEPSLSRSLVENSNDGKLSAQQTAVAKMAQDEFELSEVRLITEDQLPPLDDRIYPRPSLIKYKWVLCTCFEHDWKILRPKLLRNFFSSEEECEVMEHALFRKYRWVMPLYRKLSSEDCNDRGSVPEDISVFGVSKRSAAALLGHEGIDILDKDFAQAQVGNIYTQSNVTRPEETEGFQVTCRQQLARYQFAEFLLRVAHTKWPRLTKAEALDCLFKELAVLCVKYSSDIRTLLNCGSDDVVQDTFVKIHGTTRALFDETASVHEMKYGEKLMTLEDWRLLLNKASVFEHFPVIKRREVGYTYRMGLEARADEQYNKTWQLLRYEDFQRALGAVIFLNEIRSKPNEECLPSTLASKLETFANENLSSLAGQETARRLREIAHCAGAIERLTSLKTGVGACPPFLARGTPCEVPLNRSCTPVQTFMTKALEHSIFMCSARGKCQAGPLSWQKRSICVQCQKGRDALLKMRDYDAAAADAALALQLRAHDAKAWSRYVMAAGGLAALSVAGRGEEYSAGPEKAEIAEVLVEDWRLVTCRAATCSTAFAAAGPGTSPVAPNAVAAKRAIEVAKEAANAEYNKQNYSAAVEGYTKATASDPCLADVAAIFSNLAHCRLCLGQPHCAIASAVSCLRLRPSWAVAVKAVHRLAAALASTGEHDAARQVIRTFDSAVVDDVPEAVRKSCADLCSKLDRHAETLAELTASQGQPDHWESLLEGLLPGSEWCSGSLEASGGRLRVRSPTPRGSLLLLLRPLGGLAQGSDSWSHGELARHYVRSDGWGLHERLSSICNTDVAAKEVALLITGALGRVADPRELMLSSPRAQLLPLLGQRLESFFRSFGTLSPSLLGCLLEEHRVTLQPNPPGAGSSRGIFPTLALIPEANSETTANCEMRFKQNALTVLASEDLEPGKELRIETSATPHYVCQKRCKEAQAALEEAASRMMTSSKDEVDALTSQYAAGLRDFQAARAEREKLSAEAHAPTPAALAAVRPYFEAEDEHREQLAEEELQEEKLRQNVAQAKLRYHSELRSLEALSNQAHLRRASSGYVDAVSRTASGTENPAMERTASQSSARRTPVQTPEQRPAATFGRSLRKGPLESQRHQKDPSAGTTKQLEGSISQQPKKDVLEELPAPMQSHGSPNRAGAKFMLWRHDALGLQAVPAVLGPLQGALGGEPWAAPRRPETAMVRLGIVYLPKWVVIHNPGLFLLYWFLVLFTWLVFLWRFVELEQYAIQSPVKGVATMLPFASGLSATEASAAMDADRSKPFCSQPSAFGYTFHDGGQSFNYTDIHCTHLCHEASGMDKACMNEAEMSMDSPSGTFIPTFFSDLMMHNLHDVADPSYYYVPGIESMKLTFSHNYYAVRPDDLIAGPRETLVGSSDGAATSGAPVTTVVMNHSGSILRRFEPGELISLTVAEVLMAGKAEEFGDDDSRLLLDGRYYNFEERVMREESANGPQGPPLRLTGADITIKISYTNKGYCRMEKDSPRLWVPNTPNSQVACVTVRAKRGWTQKDRNAVFNEDGAFWTRTYHGLKISFESSGVFSSFDSFALFESLTILFIWLQVPSLIIYVMAAFMLGTLSKVYSSVMHQEGGLIGTTAGIAARLLNYLWSLWPSRMKRYVLGLGTMEIVGASCVVALVMMAVTYHVAIVARRYVHTDPASYAQNMSEILSTIGYASLVYQLHWPAHFAASISCLSLQLGFVSSGLELVGFALHPHPYDCYVPDRGVLGGTVLFLALTASQVVLTLWASVQLQRWRKVAAADDSQEMPWRMVLLIVGILFGLSMLSKGDCGSPLGDAVWSAAYAIDDIVMVPQIWLVAKRKEVPMPLATLVLFTWLATLIELLADFIGMQSKLLAGSQFASNCFMYAWNDFLSLAISADFAYWYVYSLICYDSGVNLLKVGGRQKPPSDAIAAKSCLLGSDAQIHTKPIADNGVVVYLYNNSAEESIAEDSSTYNDLRDDQGVTKQRMLRRFNYILAHEEDLDENEREKFVDFVYKSILSTGGMDAKTSHCDMLSFCTACASGEPLSFEILQAFFNRKKRVGLVERVFQDRSISAIQSVTESQLDITDSGDAEPLKDAAAPFGGPASQSGSGSRLGEIFAENTRMQERCAEVTESLKETLKVASSVTEEDATTRLEIYRDEVQKIGKSTKMSAQTLADGSIYEGEWVGPVRHGRGVLKLPDGSSYSGQFEHGVVHGFAAYTLPTGAKYEGEWRLGKQDGEGREITAEGAIYQGQYKDGKKEGHARISYPDGSSFEGQVSDGKLHGKGKYVWSNGHCYEGDWQDDMMHGDGVYTWPTGVKFVGQYQNNLKHGTGVVHFPDGRTVEGTYEAGTRQSTSG</sequence>
<keyword evidence="7" id="KW-0808">Transferase</keyword>
<evidence type="ECO:0000256" key="5">
    <source>
        <dbReference type="SAM" id="MobiDB-lite"/>
    </source>
</evidence>
<feature type="compositionally biased region" description="Polar residues" evidence="5">
    <location>
        <begin position="1705"/>
        <end position="1718"/>
    </location>
</feature>
<feature type="region of interest" description="Disordered" evidence="5">
    <location>
        <begin position="1648"/>
        <end position="1718"/>
    </location>
</feature>
<dbReference type="Pfam" id="PF05276">
    <property type="entry name" value="SH3BP5"/>
    <property type="match status" value="1"/>
</dbReference>
<feature type="region of interest" description="Disordered" evidence="5">
    <location>
        <begin position="262"/>
        <end position="286"/>
    </location>
</feature>
<dbReference type="InterPro" id="IPR003409">
    <property type="entry name" value="MORN"/>
</dbReference>
<evidence type="ECO:0000256" key="6">
    <source>
        <dbReference type="SAM" id="Phobius"/>
    </source>
</evidence>
<feature type="transmembrane region" description="Helical" evidence="6">
    <location>
        <begin position="2362"/>
        <end position="2380"/>
    </location>
</feature>
<keyword evidence="8" id="KW-1185">Reference proteome</keyword>